<dbReference type="SUPFAM" id="SSF89447">
    <property type="entry name" value="AbrB/MazE/MraZ-like"/>
    <property type="match status" value="1"/>
</dbReference>
<evidence type="ECO:0000313" key="2">
    <source>
        <dbReference type="Proteomes" id="UP000562395"/>
    </source>
</evidence>
<dbReference type="InterPro" id="IPR037914">
    <property type="entry name" value="SpoVT-AbrB_sf"/>
</dbReference>
<proteinExistence type="predicted"/>
<dbReference type="AlphaFoldDB" id="A0A7W6A0F2"/>
<dbReference type="RefSeq" id="WP_246386401.1">
    <property type="nucleotide sequence ID" value="NZ_JACICY010000026.1"/>
</dbReference>
<dbReference type="Proteomes" id="UP000562395">
    <property type="component" value="Unassembled WGS sequence"/>
</dbReference>
<organism evidence="1 2">
    <name type="scientific">Novosphingobium hassiacum</name>
    <dbReference type="NCBI Taxonomy" id="173676"/>
    <lineage>
        <taxon>Bacteria</taxon>
        <taxon>Pseudomonadati</taxon>
        <taxon>Pseudomonadota</taxon>
        <taxon>Alphaproteobacteria</taxon>
        <taxon>Sphingomonadales</taxon>
        <taxon>Sphingomonadaceae</taxon>
        <taxon>Novosphingobium</taxon>
    </lineage>
</organism>
<dbReference type="EMBL" id="JACICY010000026">
    <property type="protein sequence ID" value="MBB3862841.1"/>
    <property type="molecule type" value="Genomic_DNA"/>
</dbReference>
<dbReference type="GO" id="GO:0003677">
    <property type="term" value="F:DNA binding"/>
    <property type="evidence" value="ECO:0007669"/>
    <property type="project" value="UniProtKB-KW"/>
</dbReference>
<evidence type="ECO:0000313" key="1">
    <source>
        <dbReference type="EMBL" id="MBB3862841.1"/>
    </source>
</evidence>
<keyword evidence="2" id="KW-1185">Reference proteome</keyword>
<protein>
    <submittedName>
        <fullName evidence="1">Bifunctional DNA-binding transcriptional regulator/antitoxin component of YhaV-PrlF toxin-antitoxin module</fullName>
    </submittedName>
</protein>
<gene>
    <name evidence="1" type="ORF">GGQ88_004144</name>
</gene>
<reference evidence="1 2" key="1">
    <citation type="submission" date="2020-08" db="EMBL/GenBank/DDBJ databases">
        <title>Genomic Encyclopedia of Type Strains, Phase IV (KMG-IV): sequencing the most valuable type-strain genomes for metagenomic binning, comparative biology and taxonomic classification.</title>
        <authorList>
            <person name="Goeker M."/>
        </authorList>
    </citation>
    <scope>NUCLEOTIDE SEQUENCE [LARGE SCALE GENOMIC DNA]</scope>
    <source>
        <strain evidence="1 2">DSM 14552</strain>
    </source>
</reference>
<comment type="caution">
    <text evidence="1">The sequence shown here is derived from an EMBL/GenBank/DDBJ whole genome shotgun (WGS) entry which is preliminary data.</text>
</comment>
<accession>A0A7W6A0F2</accession>
<name>A0A7W6A0F2_9SPHN</name>
<sequence length="93" mass="9835">MTMATLSVTARGQVTFRKDILKHLGIQPGGKIRLDLLPDGRAELKADQPKGSWRALHGMLKGKGDGPRFTIEEINDAIAEAGAAAGVAGLDDK</sequence>
<keyword evidence="1" id="KW-0238">DNA-binding</keyword>